<dbReference type="EMBL" id="JBCITK010000002">
    <property type="protein sequence ID" value="MEN0645529.1"/>
    <property type="molecule type" value="Genomic_DNA"/>
</dbReference>
<dbReference type="RefSeq" id="WP_343132197.1">
    <property type="nucleotide sequence ID" value="NZ_JBCITK010000002.1"/>
</dbReference>
<name>A0ABU9VNQ4_9BACI</name>
<reference evidence="1 2" key="1">
    <citation type="submission" date="2024-03" db="EMBL/GenBank/DDBJ databases">
        <title>Bacilli Hybrid Assemblies.</title>
        <authorList>
            <person name="Kovac J."/>
        </authorList>
    </citation>
    <scope>NUCLEOTIDE SEQUENCE [LARGE SCALE GENOMIC DNA]</scope>
    <source>
        <strain evidence="1 2">FSL R7-0666</strain>
    </source>
</reference>
<keyword evidence="2" id="KW-1185">Reference proteome</keyword>
<sequence>MDRSTQPRTIKQYKAMYEKGTVNFDHVMQRSYGHWDIKQQSKWIHSLAINWPVPQIMARPMKETVTINGKEQLMNVYYMLEGKQRSLSTFYFLDDEYKLSPKTKPAKIDGIEYEMADKSFSELDEEVQEAILSYSLSIMSVDATDEEVEELFFRWNSGSPLNKTQQGRAIMGTDWAIRFDELSNHPFIKEKSSFSATELKRATHEEAFKQTMLVLDTNDDASSFSAPSLLDYTERFKEDSENKLAIFQHFLPVFDYLDVAFDKKEKVLFKKIHFPASFIAGKYALDNDIHPEEFYDWAQQFKHDFNKPESATIKTKYKDFMGQGSTHKAKVFGRISEMTRHLESYFTNKKFVNTDLIEILKKRKVRNT</sequence>
<dbReference type="PANTHER" id="PTHR39639:SF1">
    <property type="entry name" value="DUF262 DOMAIN-CONTAINING PROTEIN"/>
    <property type="match status" value="1"/>
</dbReference>
<protein>
    <submittedName>
        <fullName evidence="1">Uncharacterized protein</fullName>
    </submittedName>
</protein>
<evidence type="ECO:0000313" key="2">
    <source>
        <dbReference type="Proteomes" id="UP001418796"/>
    </source>
</evidence>
<dbReference type="PANTHER" id="PTHR39639">
    <property type="entry name" value="CHROMOSOME 16, WHOLE GENOME SHOTGUN SEQUENCE"/>
    <property type="match status" value="1"/>
</dbReference>
<comment type="caution">
    <text evidence="1">The sequence shown here is derived from an EMBL/GenBank/DDBJ whole genome shotgun (WGS) entry which is preliminary data.</text>
</comment>
<organism evidence="1 2">
    <name type="scientific">Alkalicoccobacillus gibsonii</name>
    <dbReference type="NCBI Taxonomy" id="79881"/>
    <lineage>
        <taxon>Bacteria</taxon>
        <taxon>Bacillati</taxon>
        <taxon>Bacillota</taxon>
        <taxon>Bacilli</taxon>
        <taxon>Bacillales</taxon>
        <taxon>Bacillaceae</taxon>
        <taxon>Alkalicoccobacillus</taxon>
    </lineage>
</organism>
<gene>
    <name evidence="1" type="ORF">MKY91_20400</name>
</gene>
<proteinExistence type="predicted"/>
<dbReference type="Proteomes" id="UP001418796">
    <property type="component" value="Unassembled WGS sequence"/>
</dbReference>
<evidence type="ECO:0000313" key="1">
    <source>
        <dbReference type="EMBL" id="MEN0645529.1"/>
    </source>
</evidence>
<accession>A0ABU9VNQ4</accession>